<dbReference type="FunFam" id="2.60.40.10:FF:000257">
    <property type="entry name" value="Dyslexia-associated protein KIAA0319-like"/>
    <property type="match status" value="1"/>
</dbReference>
<dbReference type="GO" id="GO:0031410">
    <property type="term" value="C:cytoplasmic vesicle"/>
    <property type="evidence" value="ECO:0007669"/>
    <property type="project" value="TreeGrafter"/>
</dbReference>
<keyword evidence="3 9" id="KW-0812">Transmembrane</keyword>
<comment type="subcellular location">
    <subcellularLocation>
        <location evidence="1">Cell membrane</location>
    </subcellularLocation>
</comment>
<keyword evidence="5 9" id="KW-1133">Transmembrane helix</keyword>
<keyword evidence="10" id="KW-0732">Signal</keyword>
<keyword evidence="7" id="KW-0325">Glycoprotein</keyword>
<comment type="caution">
    <text evidence="12">The sequence shown here is derived from an EMBL/GenBank/DDBJ whole genome shotgun (WGS) entry which is preliminary data.</text>
</comment>
<dbReference type="GO" id="GO:0001764">
    <property type="term" value="P:neuron migration"/>
    <property type="evidence" value="ECO:0007669"/>
    <property type="project" value="TreeGrafter"/>
</dbReference>
<dbReference type="PANTHER" id="PTHR46182">
    <property type="entry name" value="FI19480P1"/>
    <property type="match status" value="1"/>
</dbReference>
<evidence type="ECO:0000256" key="10">
    <source>
        <dbReference type="SAM" id="SignalP"/>
    </source>
</evidence>
<evidence type="ECO:0000256" key="6">
    <source>
        <dbReference type="ARBA" id="ARBA00023136"/>
    </source>
</evidence>
<dbReference type="InterPro" id="IPR013783">
    <property type="entry name" value="Ig-like_fold"/>
</dbReference>
<dbReference type="InterPro" id="IPR029865">
    <property type="entry name" value="KIAA0319-like"/>
</dbReference>
<dbReference type="Pfam" id="PF22352">
    <property type="entry name" value="K319L-like_PKD"/>
    <property type="match status" value="5"/>
</dbReference>
<evidence type="ECO:0000313" key="12">
    <source>
        <dbReference type="EMBL" id="CAL1530068.1"/>
    </source>
</evidence>
<dbReference type="SMART" id="SM00089">
    <property type="entry name" value="PKD"/>
    <property type="match status" value="3"/>
</dbReference>
<evidence type="ECO:0000256" key="3">
    <source>
        <dbReference type="ARBA" id="ARBA00022692"/>
    </source>
</evidence>
<dbReference type="AlphaFoldDB" id="A0AAV2HDD9"/>
<dbReference type="CDD" id="cd00146">
    <property type="entry name" value="PKD"/>
    <property type="match status" value="3"/>
</dbReference>
<dbReference type="SUPFAM" id="SSF49299">
    <property type="entry name" value="PKD domain"/>
    <property type="match status" value="4"/>
</dbReference>
<dbReference type="EMBL" id="CAXITT010000061">
    <property type="protein sequence ID" value="CAL1530068.1"/>
    <property type="molecule type" value="Genomic_DNA"/>
</dbReference>
<dbReference type="FunFam" id="2.60.40.10:FF:000061">
    <property type="entry name" value="Dyslexia-associated protein KIAA0319 homolog"/>
    <property type="match status" value="2"/>
</dbReference>
<evidence type="ECO:0000256" key="9">
    <source>
        <dbReference type="SAM" id="Phobius"/>
    </source>
</evidence>
<keyword evidence="13" id="KW-1185">Reference proteome</keyword>
<evidence type="ECO:0000256" key="5">
    <source>
        <dbReference type="ARBA" id="ARBA00022989"/>
    </source>
</evidence>
<dbReference type="PROSITE" id="PS01186">
    <property type="entry name" value="EGF_2"/>
    <property type="match status" value="1"/>
</dbReference>
<reference evidence="12 13" key="1">
    <citation type="submission" date="2024-04" db="EMBL/GenBank/DDBJ databases">
        <authorList>
            <consortium name="Genoscope - CEA"/>
            <person name="William W."/>
        </authorList>
    </citation>
    <scope>NUCLEOTIDE SEQUENCE [LARGE SCALE GENOMIC DNA]</scope>
</reference>
<dbReference type="GO" id="GO:0005886">
    <property type="term" value="C:plasma membrane"/>
    <property type="evidence" value="ECO:0007669"/>
    <property type="project" value="UniProtKB-SubCell"/>
</dbReference>
<gene>
    <name evidence="12" type="ORF">GSLYS_00004201001</name>
</gene>
<feature type="domain" description="EGF-like" evidence="11">
    <location>
        <begin position="226"/>
        <end position="240"/>
    </location>
</feature>
<keyword evidence="2" id="KW-1003">Cell membrane</keyword>
<dbReference type="InterPro" id="IPR022409">
    <property type="entry name" value="PKD/Chitinase_dom"/>
</dbReference>
<dbReference type="InterPro" id="IPR000742">
    <property type="entry name" value="EGF"/>
</dbReference>
<keyword evidence="6 9" id="KW-0472">Membrane</keyword>
<evidence type="ECO:0000256" key="1">
    <source>
        <dbReference type="ARBA" id="ARBA00004236"/>
    </source>
</evidence>
<sequence>MITGMRLCLLHGLTLALLMTITLCTEEHFLDVCDALYNSPLGDTDIKSADILHQIREHIFYSHLPKYGTDSGIFSKVQDAGQVTVQSWGDCLVLCCNDISCDVALYTKEKCFHIHCNESLPDSCLPVPSTNPKHNSTVMVVRKVKELLPRETALQEDQSFQTSPPLAATFLQQAQTTSQPVPIPASTAAPTHNKLVGEACTYGLLQCVQDAICEVKGDANSKLGQCQCTEGFTETAEKSCQLNQELTSPEKSTLPREPTKSPEPTAPPVTKLTVSAGQDKTIQLPINTVELNAFVIPPAEPGETYTYEWLPVQIPKDAESAKMDGKNTDRLVLSNLIAGLYVLKIKVTAPNKFGEALINVTVLPPIRENKPPVAIIVPASQEVYLPNSAILDGSGSTDDEKIVTFKWEEVSGPLKQDNNLNLDDQMLTLKDMAPGNYTFRLTVTDSDGASNSTQANVTIKKEKDYPPQADAGSDVVIHLPQNSLNLFGNSSSDDKGTLLYEWTNSADNKLTVGMVGVRSPILQLSNLEVGDYKFTLKVTDSSGQTDTADVHVFVKPETNHPPVARTAGHFQVFLPQESLTLDGINSTDDSGKMEYLWSQKGGPSTLTINNADKMVAIATGTILEGDYEFQLTVTDGELQKASDTLIITVKKDVNLPPKADAGGNQMLQLPVNLVMLDGSRSSDDRGITKYTWKRDPKSLAAGTVVNNSDHQAILQLVNLVAGQYLFTLTVEDADGQVSKDSATVMVTNNAHQKDIVEMLLDADIDHFTMANKESLEDQLELLLQKSSEDRDTIIDFITIAEDISSGHLCLTFQVLHRDRDVISIMNGVHALHTLKSKISSGKILDYSIVRLDLAVCQNNCSGHGHCDQKTKQCVCEAFWMPNFFTSSMFSAESNCDWSVLYVVIICFIILVTIISFVWAVICCCTSKQCKLKLKARRRHRYSLLRDADDPDKEKLEMLTKGKIQNSSVMISESDLSSDEETLFLSHKKAANGLNGKVANGTRPNYKSKLKT</sequence>
<evidence type="ECO:0000256" key="4">
    <source>
        <dbReference type="ARBA" id="ARBA00022737"/>
    </source>
</evidence>
<dbReference type="InterPro" id="IPR035986">
    <property type="entry name" value="PKD_dom_sf"/>
</dbReference>
<name>A0AAV2HDD9_LYMST</name>
<dbReference type="Proteomes" id="UP001497497">
    <property type="component" value="Unassembled WGS sequence"/>
</dbReference>
<keyword evidence="4" id="KW-0677">Repeat</keyword>
<evidence type="ECO:0000256" key="7">
    <source>
        <dbReference type="ARBA" id="ARBA00023180"/>
    </source>
</evidence>
<accession>A0AAV2HDD9</accession>
<feature type="region of interest" description="Disordered" evidence="8">
    <location>
        <begin position="243"/>
        <end position="271"/>
    </location>
</feature>
<dbReference type="Gene3D" id="2.60.40.10">
    <property type="entry name" value="Immunoglobulins"/>
    <property type="match status" value="5"/>
</dbReference>
<evidence type="ECO:0000313" key="13">
    <source>
        <dbReference type="Proteomes" id="UP001497497"/>
    </source>
</evidence>
<evidence type="ECO:0000259" key="11">
    <source>
        <dbReference type="PROSITE" id="PS01186"/>
    </source>
</evidence>
<feature type="chain" id="PRO_5043954341" description="EGF-like domain-containing protein" evidence="10">
    <location>
        <begin position="25"/>
        <end position="1011"/>
    </location>
</feature>
<protein>
    <recommendedName>
        <fullName evidence="11">EGF-like domain-containing protein</fullName>
    </recommendedName>
</protein>
<proteinExistence type="predicted"/>
<organism evidence="12 13">
    <name type="scientific">Lymnaea stagnalis</name>
    <name type="common">Great pond snail</name>
    <name type="synonym">Helix stagnalis</name>
    <dbReference type="NCBI Taxonomy" id="6523"/>
    <lineage>
        <taxon>Eukaryota</taxon>
        <taxon>Metazoa</taxon>
        <taxon>Spiralia</taxon>
        <taxon>Lophotrochozoa</taxon>
        <taxon>Mollusca</taxon>
        <taxon>Gastropoda</taxon>
        <taxon>Heterobranchia</taxon>
        <taxon>Euthyneura</taxon>
        <taxon>Panpulmonata</taxon>
        <taxon>Hygrophila</taxon>
        <taxon>Lymnaeoidea</taxon>
        <taxon>Lymnaeidae</taxon>
        <taxon>Lymnaea</taxon>
    </lineage>
</organism>
<evidence type="ECO:0000256" key="2">
    <source>
        <dbReference type="ARBA" id="ARBA00022475"/>
    </source>
</evidence>
<evidence type="ECO:0000256" key="8">
    <source>
        <dbReference type="SAM" id="MobiDB-lite"/>
    </source>
</evidence>
<dbReference type="PANTHER" id="PTHR46182:SF2">
    <property type="entry name" value="FI19480P1"/>
    <property type="match status" value="1"/>
</dbReference>
<feature type="signal peptide" evidence="10">
    <location>
        <begin position="1"/>
        <end position="24"/>
    </location>
</feature>
<dbReference type="FunFam" id="2.60.40.10:FF:000258">
    <property type="entry name" value="Dyslexia-associated protein KIAA0319 homolog"/>
    <property type="match status" value="1"/>
</dbReference>
<feature type="transmembrane region" description="Helical" evidence="9">
    <location>
        <begin position="899"/>
        <end position="924"/>
    </location>
</feature>